<gene>
    <name evidence="1" type="ORF">FF125_01980</name>
</gene>
<dbReference type="KEGG" id="fbe:FF125_01980"/>
<evidence type="ECO:0008006" key="3">
    <source>
        <dbReference type="Google" id="ProtNLM"/>
    </source>
</evidence>
<proteinExistence type="predicted"/>
<keyword evidence="2" id="KW-1185">Reference proteome</keyword>
<organism evidence="1 2">
    <name type="scientific">Aureibaculum algae</name>
    <dbReference type="NCBI Taxonomy" id="2584122"/>
    <lineage>
        <taxon>Bacteria</taxon>
        <taxon>Pseudomonadati</taxon>
        <taxon>Bacteroidota</taxon>
        <taxon>Flavobacteriia</taxon>
        <taxon>Flavobacteriales</taxon>
        <taxon>Flavobacteriaceae</taxon>
        <taxon>Aureibaculum</taxon>
    </lineage>
</organism>
<sequence length="167" mass="19206">MLSYMPTITEDAIYNRFSSINFLVGSYNIEVFSYVHAKGWVKSGVGSSEFVMEDTFITEKVKLNKENCIVNLTNTIARDESNKAFRLLSLDIPMGSIDFYKGEVKNETLIFNNLESDTKIKNKYGEDVSFKLIYKTLSENKNELVVGYTKDNGKTWNPFVKNIYTRK</sequence>
<protein>
    <recommendedName>
        <fullName evidence="3">DUF1579 domain-containing protein</fullName>
    </recommendedName>
</protein>
<evidence type="ECO:0000313" key="1">
    <source>
        <dbReference type="EMBL" id="QCX37269.1"/>
    </source>
</evidence>
<reference evidence="1 2" key="1">
    <citation type="submission" date="2019-05" db="EMBL/GenBank/DDBJ databases">
        <title>Algicella ahnfeltiae gen. nov., sp. nov., a novel marine bacterium of the family Flavobacteriaceae isolated from a red alga.</title>
        <authorList>
            <person name="Nedashkovskaya O.I."/>
            <person name="Kukhlevskiy A.D."/>
            <person name="Kim S.-G."/>
            <person name="Zhukova N.V."/>
            <person name="Mikhailov V.V."/>
        </authorList>
    </citation>
    <scope>NUCLEOTIDE SEQUENCE [LARGE SCALE GENOMIC DNA]</scope>
    <source>
        <strain evidence="1 2">10Alg115</strain>
    </source>
</reference>
<dbReference type="Proteomes" id="UP000306229">
    <property type="component" value="Chromosome"/>
</dbReference>
<dbReference type="OrthoDB" id="1433411at2"/>
<dbReference type="AlphaFoldDB" id="A0A5B7TKW4"/>
<name>A0A5B7TKW4_9FLAO</name>
<dbReference type="EMBL" id="CP040749">
    <property type="protein sequence ID" value="QCX37269.1"/>
    <property type="molecule type" value="Genomic_DNA"/>
</dbReference>
<accession>A0A5B7TKW4</accession>
<dbReference type="RefSeq" id="WP_138948212.1">
    <property type="nucleotide sequence ID" value="NZ_CP040749.1"/>
</dbReference>
<evidence type="ECO:0000313" key="2">
    <source>
        <dbReference type="Proteomes" id="UP000306229"/>
    </source>
</evidence>